<dbReference type="Proteomes" id="UP000322530">
    <property type="component" value="Unassembled WGS sequence"/>
</dbReference>
<dbReference type="GO" id="GO:0005524">
    <property type="term" value="F:ATP binding"/>
    <property type="evidence" value="ECO:0007669"/>
    <property type="project" value="UniProtKB-UniRule"/>
</dbReference>
<gene>
    <name evidence="11" type="ORF">KDI_12360</name>
</gene>
<feature type="binding site" evidence="7">
    <location>
        <position position="48"/>
    </location>
    <ligand>
        <name>ATP</name>
        <dbReference type="ChEBI" id="CHEBI:30616"/>
    </ligand>
</feature>
<evidence type="ECO:0000259" key="10">
    <source>
        <dbReference type="PROSITE" id="PS50011"/>
    </source>
</evidence>
<dbReference type="EMBL" id="BIXY01000013">
    <property type="protein sequence ID" value="GCF07672.1"/>
    <property type="molecule type" value="Genomic_DNA"/>
</dbReference>
<dbReference type="SUPFAM" id="SSF56112">
    <property type="entry name" value="Protein kinase-like (PK-like)"/>
    <property type="match status" value="1"/>
</dbReference>
<dbReference type="AlphaFoldDB" id="A0A5A5T8D9"/>
<keyword evidence="9" id="KW-1133">Transmembrane helix</keyword>
<name>A0A5A5T8D9_9CHLR</name>
<reference evidence="11 12" key="1">
    <citation type="submission" date="2019-01" db="EMBL/GenBank/DDBJ databases">
        <title>Draft genome sequence of Dictyobacter sp. Uno17.</title>
        <authorList>
            <person name="Wang C.M."/>
            <person name="Zheng Y."/>
            <person name="Sakai Y."/>
            <person name="Abe K."/>
            <person name="Yokota A."/>
            <person name="Yabe S."/>
        </authorList>
    </citation>
    <scope>NUCLEOTIDE SEQUENCE [LARGE SCALE GENOMIC DNA]</scope>
    <source>
        <strain evidence="11 12">Uno17</strain>
    </source>
</reference>
<dbReference type="InterPro" id="IPR050660">
    <property type="entry name" value="NEK_Ser/Thr_kinase"/>
</dbReference>
<evidence type="ECO:0000256" key="2">
    <source>
        <dbReference type="ARBA" id="ARBA00012513"/>
    </source>
</evidence>
<keyword evidence="5" id="KW-0418">Kinase</keyword>
<dbReference type="Gene3D" id="3.30.200.20">
    <property type="entry name" value="Phosphorylase Kinase, domain 1"/>
    <property type="match status" value="1"/>
</dbReference>
<dbReference type="Pfam" id="PF00069">
    <property type="entry name" value="Pkinase"/>
    <property type="match status" value="1"/>
</dbReference>
<dbReference type="PROSITE" id="PS00107">
    <property type="entry name" value="PROTEIN_KINASE_ATP"/>
    <property type="match status" value="1"/>
</dbReference>
<keyword evidence="9" id="KW-0812">Transmembrane</keyword>
<evidence type="ECO:0000313" key="12">
    <source>
        <dbReference type="Proteomes" id="UP000322530"/>
    </source>
</evidence>
<dbReference type="Gene3D" id="1.10.510.10">
    <property type="entry name" value="Transferase(Phosphotransferase) domain 1"/>
    <property type="match status" value="1"/>
</dbReference>
<dbReference type="InterPro" id="IPR008271">
    <property type="entry name" value="Ser/Thr_kinase_AS"/>
</dbReference>
<organism evidence="11 12">
    <name type="scientific">Dictyobacter arantiisoli</name>
    <dbReference type="NCBI Taxonomy" id="2014874"/>
    <lineage>
        <taxon>Bacteria</taxon>
        <taxon>Bacillati</taxon>
        <taxon>Chloroflexota</taxon>
        <taxon>Ktedonobacteria</taxon>
        <taxon>Ktedonobacterales</taxon>
        <taxon>Dictyobacteraceae</taxon>
        <taxon>Dictyobacter</taxon>
    </lineage>
</organism>
<dbReference type="RefSeq" id="WP_149400686.1">
    <property type="nucleotide sequence ID" value="NZ_BIXY01000013.1"/>
</dbReference>
<keyword evidence="9" id="KW-0472">Membrane</keyword>
<accession>A0A5A5T8D9</accession>
<feature type="compositionally biased region" description="Low complexity" evidence="8">
    <location>
        <begin position="429"/>
        <end position="438"/>
    </location>
</feature>
<keyword evidence="6 7" id="KW-0067">ATP-binding</keyword>
<dbReference type="PROSITE" id="PS00108">
    <property type="entry name" value="PROTEIN_KINASE_ST"/>
    <property type="match status" value="1"/>
</dbReference>
<dbReference type="GO" id="GO:0004674">
    <property type="term" value="F:protein serine/threonine kinase activity"/>
    <property type="evidence" value="ECO:0007669"/>
    <property type="project" value="UniProtKB-EC"/>
</dbReference>
<sequence length="595" mass="64140">MRELPAKPPRGKVVRDRYIVEELLGQGGFGAVYRVRDRRVKGNIFALKEVDSPERRQRESVLFEGDVLRRLDHPALPRVYQVFEEVKPNRVCILMDYVAGPNLERLRLQQPEKRFPLPQIVRMMTPIVSALTYLHAQQPPIIHRDVKPSNIIIPTSGESAVLVDFGIAKEYDQDSTTTAIRHCSPGYGAPEQYVSGTNPQTDVYGLGATIYTLLTGTVPIDALYRITRMSVQRTDPLQPLEELEPTIPTPISAAVLRALSVNSNDRFDTVEDFWQVLCADLSVDTDTMAEAKPLSSSSNQAALPFPETPPATLSAASALTIEDVADVREPAYTTTRATIAPEVSTTYEEPQLFSPSQPGKAQTSRRFLPLLLFVLLLLIGGSAFAVASGVFAPAQPRTVVNPPIKHTPASVQTPLVRITSTSVAQKTHTATPVVTTTSAPPPSTPTTPPVSMPQLVGAYSGTIHNQPANVQSGIALSSIRQSRGTISGYLSLGAGLLGSGNFTGSVATNKHIQFLVDAYPTLLPLFFEGTIQSDGSISGTYCSYRNGQCDESNGHGYGTWSVTPASSAYNGNPIAASFASIGSAQPASLYQNHSA</sequence>
<dbReference type="InterPro" id="IPR000719">
    <property type="entry name" value="Prot_kinase_dom"/>
</dbReference>
<keyword evidence="4 7" id="KW-0547">Nucleotide-binding</keyword>
<evidence type="ECO:0000313" key="11">
    <source>
        <dbReference type="EMBL" id="GCF07672.1"/>
    </source>
</evidence>
<evidence type="ECO:0000256" key="6">
    <source>
        <dbReference type="ARBA" id="ARBA00022840"/>
    </source>
</evidence>
<evidence type="ECO:0000256" key="5">
    <source>
        <dbReference type="ARBA" id="ARBA00022777"/>
    </source>
</evidence>
<protein>
    <recommendedName>
        <fullName evidence="2">non-specific serine/threonine protein kinase</fullName>
        <ecNumber evidence="2">2.7.11.1</ecNumber>
    </recommendedName>
</protein>
<proteinExistence type="inferred from homology"/>
<evidence type="ECO:0000256" key="9">
    <source>
        <dbReference type="SAM" id="Phobius"/>
    </source>
</evidence>
<feature type="transmembrane region" description="Helical" evidence="9">
    <location>
        <begin position="370"/>
        <end position="392"/>
    </location>
</feature>
<dbReference type="PANTHER" id="PTHR43671">
    <property type="entry name" value="SERINE/THREONINE-PROTEIN KINASE NEK"/>
    <property type="match status" value="1"/>
</dbReference>
<evidence type="ECO:0000256" key="4">
    <source>
        <dbReference type="ARBA" id="ARBA00022741"/>
    </source>
</evidence>
<dbReference type="InterPro" id="IPR011009">
    <property type="entry name" value="Kinase-like_dom_sf"/>
</dbReference>
<evidence type="ECO:0000256" key="3">
    <source>
        <dbReference type="ARBA" id="ARBA00022679"/>
    </source>
</evidence>
<dbReference type="InterPro" id="IPR017441">
    <property type="entry name" value="Protein_kinase_ATP_BS"/>
</dbReference>
<dbReference type="CDD" id="cd14014">
    <property type="entry name" value="STKc_PknB_like"/>
    <property type="match status" value="1"/>
</dbReference>
<feature type="compositionally biased region" description="Pro residues" evidence="8">
    <location>
        <begin position="439"/>
        <end position="449"/>
    </location>
</feature>
<dbReference type="PROSITE" id="PS50011">
    <property type="entry name" value="PROTEIN_KINASE_DOM"/>
    <property type="match status" value="1"/>
</dbReference>
<keyword evidence="12" id="KW-1185">Reference proteome</keyword>
<evidence type="ECO:0000256" key="1">
    <source>
        <dbReference type="ARBA" id="ARBA00010886"/>
    </source>
</evidence>
<comment type="caution">
    <text evidence="11">The sequence shown here is derived from an EMBL/GenBank/DDBJ whole genome shotgun (WGS) entry which is preliminary data.</text>
</comment>
<evidence type="ECO:0000256" key="7">
    <source>
        <dbReference type="PROSITE-ProRule" id="PRU10141"/>
    </source>
</evidence>
<dbReference type="OrthoDB" id="9801841at2"/>
<feature type="region of interest" description="Disordered" evidence="8">
    <location>
        <begin position="426"/>
        <end position="449"/>
    </location>
</feature>
<comment type="similarity">
    <text evidence="1">Belongs to the protein kinase superfamily. NEK Ser/Thr protein kinase family. NIMA subfamily.</text>
</comment>
<dbReference type="PANTHER" id="PTHR43671:SF13">
    <property type="entry name" value="SERINE_THREONINE-PROTEIN KINASE NEK2"/>
    <property type="match status" value="1"/>
</dbReference>
<feature type="domain" description="Protein kinase" evidence="10">
    <location>
        <begin position="18"/>
        <end position="278"/>
    </location>
</feature>
<dbReference type="EC" id="2.7.11.1" evidence="2"/>
<keyword evidence="3" id="KW-0808">Transferase</keyword>
<evidence type="ECO:0000256" key="8">
    <source>
        <dbReference type="SAM" id="MobiDB-lite"/>
    </source>
</evidence>
<dbReference type="SMART" id="SM00220">
    <property type="entry name" value="S_TKc"/>
    <property type="match status" value="1"/>
</dbReference>